<dbReference type="PANTHER" id="PTHR21240">
    <property type="entry name" value="2-AMINO-3-CARBOXYLMUCONATE-6-SEMIALDEHYDE DECARBOXYLASE"/>
    <property type="match status" value="1"/>
</dbReference>
<evidence type="ECO:0000256" key="1">
    <source>
        <dbReference type="ARBA" id="ARBA00023239"/>
    </source>
</evidence>
<dbReference type="SUPFAM" id="SSF51556">
    <property type="entry name" value="Metallo-dependent hydrolases"/>
    <property type="match status" value="1"/>
</dbReference>
<evidence type="ECO:0000256" key="2">
    <source>
        <dbReference type="SAM" id="SignalP"/>
    </source>
</evidence>
<evidence type="ECO:0000313" key="4">
    <source>
        <dbReference type="EMBL" id="SQA94765.1"/>
    </source>
</evidence>
<dbReference type="InterPro" id="IPR006680">
    <property type="entry name" value="Amidohydro-rel"/>
</dbReference>
<feature type="signal peptide" evidence="2">
    <location>
        <begin position="1"/>
        <end position="20"/>
    </location>
</feature>
<reference evidence="4 5" key="1">
    <citation type="submission" date="2018-06" db="EMBL/GenBank/DDBJ databases">
        <authorList>
            <consortium name="Pathogen Informatics"/>
            <person name="Doyle S."/>
        </authorList>
    </citation>
    <scope>NUCLEOTIDE SEQUENCE [LARGE SCALE GENOMIC DNA]</scope>
    <source>
        <strain evidence="4 5">NCTC11545</strain>
    </source>
</reference>
<keyword evidence="2" id="KW-0732">Signal</keyword>
<keyword evidence="1" id="KW-0456">Lyase</keyword>
<dbReference type="GO" id="GO:0016787">
    <property type="term" value="F:hydrolase activity"/>
    <property type="evidence" value="ECO:0007669"/>
    <property type="project" value="UniProtKB-KW"/>
</dbReference>
<dbReference type="AlphaFoldDB" id="A0A2X2T6D7"/>
<accession>A0A2X2T6D7</accession>
<evidence type="ECO:0000259" key="3">
    <source>
        <dbReference type="Pfam" id="PF04909"/>
    </source>
</evidence>
<proteinExistence type="predicted"/>
<dbReference type="InterPro" id="IPR032466">
    <property type="entry name" value="Metal_Hydrolase"/>
</dbReference>
<dbReference type="Gene3D" id="3.20.20.140">
    <property type="entry name" value="Metal-dependent hydrolases"/>
    <property type="match status" value="1"/>
</dbReference>
<dbReference type="Pfam" id="PF04909">
    <property type="entry name" value="Amidohydro_2"/>
    <property type="match status" value="1"/>
</dbReference>
<keyword evidence="4" id="KW-0378">Hydrolase</keyword>
<name>A0A2X2T6D7_CAPOC</name>
<feature type="chain" id="PRO_5015845706" evidence="2">
    <location>
        <begin position="21"/>
        <end position="372"/>
    </location>
</feature>
<dbReference type="PANTHER" id="PTHR21240:SF30">
    <property type="entry name" value="AMIDOHYDROLASE-RELATED DOMAIN-CONTAINING PROTEIN-RELATED"/>
    <property type="match status" value="1"/>
</dbReference>
<evidence type="ECO:0000313" key="5">
    <source>
        <dbReference type="Proteomes" id="UP000250169"/>
    </source>
</evidence>
<dbReference type="GO" id="GO:0019748">
    <property type="term" value="P:secondary metabolic process"/>
    <property type="evidence" value="ECO:0007669"/>
    <property type="project" value="TreeGrafter"/>
</dbReference>
<dbReference type="InterPro" id="IPR032465">
    <property type="entry name" value="ACMSD"/>
</dbReference>
<organism evidence="4 5">
    <name type="scientific">Capnocytophaga ochracea</name>
    <dbReference type="NCBI Taxonomy" id="1018"/>
    <lineage>
        <taxon>Bacteria</taxon>
        <taxon>Pseudomonadati</taxon>
        <taxon>Bacteroidota</taxon>
        <taxon>Flavobacteriia</taxon>
        <taxon>Flavobacteriales</taxon>
        <taxon>Flavobacteriaceae</taxon>
        <taxon>Capnocytophaga</taxon>
    </lineage>
</organism>
<dbReference type="EMBL" id="UAVS01000007">
    <property type="protein sequence ID" value="SQA94765.1"/>
    <property type="molecule type" value="Genomic_DNA"/>
</dbReference>
<feature type="domain" description="Amidohydrolase-related" evidence="3">
    <location>
        <begin position="95"/>
        <end position="369"/>
    </location>
</feature>
<protein>
    <submittedName>
        <fullName evidence="4">Predicted metal-dependent hydrolase of the TIM-barrel fold</fullName>
    </submittedName>
</protein>
<dbReference type="RefSeq" id="WP_111973068.1">
    <property type="nucleotide sequence ID" value="NZ_UAVS01000007.1"/>
</dbReference>
<dbReference type="Proteomes" id="UP000250169">
    <property type="component" value="Unassembled WGS sequence"/>
</dbReference>
<sequence>MNRRNFITASATLCAGATLANTLTTMEAKPTRKHSLKKLITVEEHFTIKSISGKVMQYLTKMNGGVPPVSQTQRDLMKIVLPDDAIEDVGARRLAYMDKAGISTQVLSYGAGSPQNIADVGLATELCREANETLAKMITLHPTRFAGFALLPVANAEKAAEELTYSVRQLGLKGAMISGTYNGTFFDEPQFLPLFAKAQELGVPIFMHPAIIQKQVTDYYFNSSQWSAVAGAMFATAGFGWHADAGIALIRMIISGLFDKLPQLQIISGHWGELVPFYLNRLDDQLQKTINIQHKISDYFKKNIYISPSGFFDINQLIYAVNEIGAERILYACDYPFLIDENAKLFLEEAPLSISDKKKIAYENVEKLLQIK</sequence>
<dbReference type="GO" id="GO:0016831">
    <property type="term" value="F:carboxy-lyase activity"/>
    <property type="evidence" value="ECO:0007669"/>
    <property type="project" value="InterPro"/>
</dbReference>
<dbReference type="GO" id="GO:0005829">
    <property type="term" value="C:cytosol"/>
    <property type="evidence" value="ECO:0007669"/>
    <property type="project" value="TreeGrafter"/>
</dbReference>
<gene>
    <name evidence="4" type="ORF">NCTC11545_01960</name>
</gene>